<reference evidence="1 2" key="1">
    <citation type="submission" date="2015-07" db="EMBL/GenBank/DDBJ databases">
        <title>The genome of Eufriesea mexicana.</title>
        <authorList>
            <person name="Pan H."/>
            <person name="Kapheim K."/>
        </authorList>
    </citation>
    <scope>NUCLEOTIDE SEQUENCE [LARGE SCALE GENOMIC DNA]</scope>
    <source>
        <strain evidence="1">0111107269</strain>
        <tissue evidence="1">Whole body</tissue>
    </source>
</reference>
<organism evidence="1 2">
    <name type="scientific">Eufriesea mexicana</name>
    <dbReference type="NCBI Taxonomy" id="516756"/>
    <lineage>
        <taxon>Eukaryota</taxon>
        <taxon>Metazoa</taxon>
        <taxon>Ecdysozoa</taxon>
        <taxon>Arthropoda</taxon>
        <taxon>Hexapoda</taxon>
        <taxon>Insecta</taxon>
        <taxon>Pterygota</taxon>
        <taxon>Neoptera</taxon>
        <taxon>Endopterygota</taxon>
        <taxon>Hymenoptera</taxon>
        <taxon>Apocrita</taxon>
        <taxon>Aculeata</taxon>
        <taxon>Apoidea</taxon>
        <taxon>Anthophila</taxon>
        <taxon>Apidae</taxon>
        <taxon>Eufriesea</taxon>
    </lineage>
</organism>
<accession>A0A310SVR7</accession>
<keyword evidence="2" id="KW-1185">Reference proteome</keyword>
<evidence type="ECO:0000313" key="2">
    <source>
        <dbReference type="Proteomes" id="UP000250275"/>
    </source>
</evidence>
<dbReference type="AlphaFoldDB" id="A0A310SVR7"/>
<name>A0A310SVR7_9HYME</name>
<dbReference type="EMBL" id="KQ759910">
    <property type="protein sequence ID" value="OAD61993.1"/>
    <property type="molecule type" value="Genomic_DNA"/>
</dbReference>
<gene>
    <name evidence="1" type="ORF">WN48_06763</name>
</gene>
<protein>
    <submittedName>
        <fullName evidence="1">Uncharacterized protein</fullName>
    </submittedName>
</protein>
<sequence length="63" mass="7514">MFDDSKIEFLVAGQRRLSSNVNLTRAIWRRLCQNEERKSHEFSQPHDLSSSLLLSSRFPFEFR</sequence>
<dbReference type="Proteomes" id="UP000250275">
    <property type="component" value="Unassembled WGS sequence"/>
</dbReference>
<evidence type="ECO:0000313" key="1">
    <source>
        <dbReference type="EMBL" id="OAD61993.1"/>
    </source>
</evidence>
<proteinExistence type="predicted"/>